<evidence type="ECO:0000256" key="2">
    <source>
        <dbReference type="SAM" id="MobiDB-lite"/>
    </source>
</evidence>
<dbReference type="Proteomes" id="UP001596116">
    <property type="component" value="Unassembled WGS sequence"/>
</dbReference>
<dbReference type="NCBIfam" id="NF012211">
    <property type="entry name" value="tand_rpt_95"/>
    <property type="match status" value="2"/>
</dbReference>
<feature type="domain" description="G8" evidence="3">
    <location>
        <begin position="272"/>
        <end position="395"/>
    </location>
</feature>
<feature type="compositionally biased region" description="Basic and acidic residues" evidence="2">
    <location>
        <begin position="71"/>
        <end position="81"/>
    </location>
</feature>
<sequence length="1060" mass="114403">MSFDFAARDSAARLDFTDLVDEASRNARAPGRGGRKNSKNRSKQRLAQASLLAPLLALEGCYTIGGNDGPLKGRGEPEPGGDRGNNGGGNSGNGGGAPTPPVIPVTPTIPVAPAPIEAVSDDQFHADAGEGIQISASDLLSNDIVPEGVSAQLVRVFGASHGTVMLHDGVVHFTPDDGYEGMASFEYEVRDSNGNLSRAQVEVHVAVNDGADDDMDMGGHDGHGGMPAEEDHSHVHPDDPMKASEHMAVLNLVPVSEATHVAVNNGSWFDPNTWANGEVPGEHAKVLIPDGVEVDYDGESPVSLFTVRVDGALTFATDADTFMEVDTFVVSPTGKLTIGTADNPVAANVETVIQFADNGPIDVSWDPMLLSRGLISHGDVQIHGAEKETFLKVAADPMMGDTSLTLESPPDGWQVGDKLVLTGTHLTESEQVEPTVARDDQTEDEELVITRIEGNTIYFDTPLQFDHDGPRADLKAYVANYSRNARFETENADDVPVHQRGHTMFMHSDNIDVRYAEFYELGRTDKSERAFDVADLDHVESDSNVKARYSLHIHRAGVTDVDDPAMIVGNAVWGSPGWGYVHHDSNAIMTDNAAYDVYGAAFVAETGNEIGRWSHNIAIKSIGNGGGAKWHEDVVAFDLGRTGAGFWFQGRLVEAVDNVAAGVPGGHGFVYMSRNAGGPIPVDTDTAHMSESLRYNDESAIHLPAISSFKGNEAFAVGIGLEVIKPNSEQYHDVRSVIDDFQGWEVGTGIHLQYTAHYTLKDIDLLATDGSSGGHVWRGIEFGPATVSMVINGADIVGFPTGVHLTRDTSGMNHPFDGDWGYVFIDVNVDGATTDIHNTLPQDRFMTRADLVDGRLIFDSDIKNVPVTPTPESRGYIDLTGTLTDEIGPDKVSPTWDPIRFDYFTIQKAVIEEGYWTLPDGRKVTVIDQYYSDRATGAIDKTGVVVEWERNFSDFPETPRYNGVLDLSDAGPVARTDFATVGADESIVLDVLSNDFDPEGDALAVDGFTYATHGSIYQNDDGTLTYAADPNYSGSDEFWYWVEDDNGNFTKGHVQVTVEI</sequence>
<dbReference type="PROSITE" id="PS51484">
    <property type="entry name" value="G8"/>
    <property type="match status" value="1"/>
</dbReference>
<feature type="compositionally biased region" description="Basic and acidic residues" evidence="2">
    <location>
        <begin position="217"/>
        <end position="239"/>
    </location>
</feature>
<dbReference type="EMBL" id="JBHPON010000002">
    <property type="protein sequence ID" value="MFC6036083.1"/>
    <property type="molecule type" value="Genomic_DNA"/>
</dbReference>
<dbReference type="SMART" id="SM01225">
    <property type="entry name" value="G8"/>
    <property type="match status" value="1"/>
</dbReference>
<feature type="compositionally biased region" description="Basic residues" evidence="2">
    <location>
        <begin position="33"/>
        <end position="44"/>
    </location>
</feature>
<protein>
    <submittedName>
        <fullName evidence="4">Ig-like domain-containing protein</fullName>
    </submittedName>
</protein>
<proteinExistence type="predicted"/>
<dbReference type="Pfam" id="PF17963">
    <property type="entry name" value="Big_9"/>
    <property type="match status" value="2"/>
</dbReference>
<feature type="compositionally biased region" description="Gly residues" evidence="2">
    <location>
        <begin position="82"/>
        <end position="97"/>
    </location>
</feature>
<dbReference type="Gene3D" id="2.60.40.2810">
    <property type="match status" value="1"/>
</dbReference>
<dbReference type="RefSeq" id="WP_379882689.1">
    <property type="nucleotide sequence ID" value="NZ_JBHPON010000002.1"/>
</dbReference>
<evidence type="ECO:0000313" key="4">
    <source>
        <dbReference type="EMBL" id="MFC6036083.1"/>
    </source>
</evidence>
<evidence type="ECO:0000259" key="3">
    <source>
        <dbReference type="PROSITE" id="PS51484"/>
    </source>
</evidence>
<gene>
    <name evidence="4" type="ORF">ACFMB1_11040</name>
</gene>
<dbReference type="PANTHER" id="PTHR46769">
    <property type="entry name" value="POLYCYSTIC KIDNEY AND HEPATIC DISEASE 1 (AUTOSOMAL RECESSIVE)-LIKE 1"/>
    <property type="match status" value="1"/>
</dbReference>
<evidence type="ECO:0000256" key="1">
    <source>
        <dbReference type="ARBA" id="ARBA00022729"/>
    </source>
</evidence>
<dbReference type="Pfam" id="PF10162">
    <property type="entry name" value="G8"/>
    <property type="match status" value="1"/>
</dbReference>
<reference evidence="4 5" key="1">
    <citation type="submission" date="2024-09" db="EMBL/GenBank/DDBJ databases">
        <authorList>
            <person name="Zhang Z.-H."/>
        </authorList>
    </citation>
    <scope>NUCLEOTIDE SEQUENCE [LARGE SCALE GENOMIC DNA]</scope>
    <source>
        <strain evidence="4 5">HHTR114</strain>
    </source>
</reference>
<feature type="region of interest" description="Disordered" evidence="2">
    <location>
        <begin position="69"/>
        <end position="107"/>
    </location>
</feature>
<keyword evidence="1" id="KW-0732">Signal</keyword>
<name>A0ABW1KZF8_9PROT</name>
<dbReference type="Gene3D" id="2.60.40.3440">
    <property type="match status" value="1"/>
</dbReference>
<accession>A0ABW1KZF8</accession>
<feature type="region of interest" description="Disordered" evidence="2">
    <location>
        <begin position="216"/>
        <end position="239"/>
    </location>
</feature>
<comment type="caution">
    <text evidence="4">The sequence shown here is derived from an EMBL/GenBank/DDBJ whole genome shotgun (WGS) entry which is preliminary data.</text>
</comment>
<feature type="region of interest" description="Disordered" evidence="2">
    <location>
        <begin position="24"/>
        <end position="45"/>
    </location>
</feature>
<organism evidence="4 5">
    <name type="scientific">Hyphococcus aureus</name>
    <dbReference type="NCBI Taxonomy" id="2666033"/>
    <lineage>
        <taxon>Bacteria</taxon>
        <taxon>Pseudomonadati</taxon>
        <taxon>Pseudomonadota</taxon>
        <taxon>Alphaproteobacteria</taxon>
        <taxon>Parvularculales</taxon>
        <taxon>Parvularculaceae</taxon>
        <taxon>Hyphococcus</taxon>
    </lineage>
</organism>
<dbReference type="PANTHER" id="PTHR46769:SF2">
    <property type="entry name" value="FIBROCYSTIN-L ISOFORM 2 PRECURSOR-RELATED"/>
    <property type="match status" value="1"/>
</dbReference>
<evidence type="ECO:0000313" key="5">
    <source>
        <dbReference type="Proteomes" id="UP001596116"/>
    </source>
</evidence>
<dbReference type="InterPro" id="IPR019316">
    <property type="entry name" value="G8_domain"/>
</dbReference>
<keyword evidence="5" id="KW-1185">Reference proteome</keyword>
<dbReference type="InterPro" id="IPR052387">
    <property type="entry name" value="Fibrocystin"/>
</dbReference>